<dbReference type="OrthoDB" id="4802779at2759"/>
<feature type="chain" id="PRO_5024846459" description="Cyanovirin-N domain-containing protein" evidence="1">
    <location>
        <begin position="21"/>
        <end position="114"/>
    </location>
</feature>
<proteinExistence type="predicted"/>
<dbReference type="AlphaFoldDB" id="A0A5N5CVZ5"/>
<dbReference type="EMBL" id="VCHE01000187">
    <property type="protein sequence ID" value="KAB2569523.1"/>
    <property type="molecule type" value="Genomic_DNA"/>
</dbReference>
<evidence type="ECO:0000313" key="2">
    <source>
        <dbReference type="EMBL" id="KAB2569523.1"/>
    </source>
</evidence>
<protein>
    <recommendedName>
        <fullName evidence="4">Cyanovirin-N domain-containing protein</fullName>
    </recommendedName>
</protein>
<evidence type="ECO:0000256" key="1">
    <source>
        <dbReference type="SAM" id="SignalP"/>
    </source>
</evidence>
<reference evidence="2 3" key="1">
    <citation type="journal article" date="2019" name="Sci. Rep.">
        <title>A multi-omics analysis of the grapevine pathogen Lasiodiplodia theobromae reveals that temperature affects the expression of virulence- and pathogenicity-related genes.</title>
        <authorList>
            <person name="Felix C."/>
            <person name="Meneses R."/>
            <person name="Goncalves M.F.M."/>
            <person name="Tilleman L."/>
            <person name="Duarte A.S."/>
            <person name="Jorrin-Novo J.V."/>
            <person name="Van de Peer Y."/>
            <person name="Deforce D."/>
            <person name="Van Nieuwerburgh F."/>
            <person name="Esteves A.C."/>
            <person name="Alves A."/>
        </authorList>
    </citation>
    <scope>NUCLEOTIDE SEQUENCE [LARGE SCALE GENOMIC DNA]</scope>
    <source>
        <strain evidence="2 3">LA-SOL3</strain>
    </source>
</reference>
<accession>A0A5N5CVZ5</accession>
<comment type="caution">
    <text evidence="2">The sequence shown here is derived from an EMBL/GenBank/DDBJ whole genome shotgun (WGS) entry which is preliminary data.</text>
</comment>
<sequence length="114" mass="13121">MQLTNIVLVALTVFSSSAFADPHRNLSCNYLGKYDWQLTKATCEENFKSMANYDQASGWCVTNSHQRIDGDRWENDCASIACRGWSQYYDRDTGDSKYRYQDCNRKSIKGIAHD</sequence>
<name>A0A5N5CVZ5_9PEZI</name>
<keyword evidence="3" id="KW-1185">Reference proteome</keyword>
<keyword evidence="1" id="KW-0732">Signal</keyword>
<organism evidence="2 3">
    <name type="scientific">Lasiodiplodia theobromae</name>
    <dbReference type="NCBI Taxonomy" id="45133"/>
    <lineage>
        <taxon>Eukaryota</taxon>
        <taxon>Fungi</taxon>
        <taxon>Dikarya</taxon>
        <taxon>Ascomycota</taxon>
        <taxon>Pezizomycotina</taxon>
        <taxon>Dothideomycetes</taxon>
        <taxon>Dothideomycetes incertae sedis</taxon>
        <taxon>Botryosphaeriales</taxon>
        <taxon>Botryosphaeriaceae</taxon>
        <taxon>Lasiodiplodia</taxon>
    </lineage>
</organism>
<feature type="signal peptide" evidence="1">
    <location>
        <begin position="1"/>
        <end position="20"/>
    </location>
</feature>
<evidence type="ECO:0000313" key="3">
    <source>
        <dbReference type="Proteomes" id="UP000325902"/>
    </source>
</evidence>
<evidence type="ECO:0008006" key="4">
    <source>
        <dbReference type="Google" id="ProtNLM"/>
    </source>
</evidence>
<dbReference type="Proteomes" id="UP000325902">
    <property type="component" value="Unassembled WGS sequence"/>
</dbReference>
<gene>
    <name evidence="2" type="ORF">DBV05_g11801</name>
</gene>